<dbReference type="InterPro" id="IPR011016">
    <property type="entry name" value="Znf_RING-CH"/>
</dbReference>
<protein>
    <recommendedName>
        <fullName evidence="12">RING-CH-type domain-containing protein</fullName>
    </recommendedName>
</protein>
<feature type="transmembrane region" description="Helical" evidence="11">
    <location>
        <begin position="121"/>
        <end position="142"/>
    </location>
</feature>
<feature type="compositionally biased region" description="Low complexity" evidence="10">
    <location>
        <begin position="14"/>
        <end position="25"/>
    </location>
</feature>
<dbReference type="AlphaFoldDB" id="A0AAW1D698"/>
<feature type="region of interest" description="Disordered" evidence="10">
    <location>
        <begin position="1"/>
        <end position="25"/>
    </location>
</feature>
<feature type="domain" description="RING-CH-type" evidence="12">
    <location>
        <begin position="33"/>
        <end position="93"/>
    </location>
</feature>
<reference evidence="13 14" key="1">
    <citation type="submission" date="2022-12" db="EMBL/GenBank/DDBJ databases">
        <title>Chromosome-level genome assembly of true bugs.</title>
        <authorList>
            <person name="Ma L."/>
            <person name="Li H."/>
        </authorList>
    </citation>
    <scope>NUCLEOTIDE SEQUENCE [LARGE SCALE GENOMIC DNA]</scope>
    <source>
        <strain evidence="13">Lab_2022b</strain>
    </source>
</reference>
<dbReference type="GO" id="GO:0016020">
    <property type="term" value="C:membrane"/>
    <property type="evidence" value="ECO:0007669"/>
    <property type="project" value="UniProtKB-SubCell"/>
</dbReference>
<keyword evidence="6" id="KW-0833">Ubl conjugation pathway</keyword>
<proteinExistence type="predicted"/>
<comment type="caution">
    <text evidence="13">The sequence shown here is derived from an EMBL/GenBank/DDBJ whole genome shotgun (WGS) entry which is preliminary data.</text>
</comment>
<evidence type="ECO:0000256" key="3">
    <source>
        <dbReference type="ARBA" id="ARBA00022692"/>
    </source>
</evidence>
<evidence type="ECO:0000256" key="1">
    <source>
        <dbReference type="ARBA" id="ARBA00004141"/>
    </source>
</evidence>
<dbReference type="SUPFAM" id="SSF57850">
    <property type="entry name" value="RING/U-box"/>
    <property type="match status" value="1"/>
</dbReference>
<evidence type="ECO:0000313" key="14">
    <source>
        <dbReference type="Proteomes" id="UP001461498"/>
    </source>
</evidence>
<evidence type="ECO:0000256" key="8">
    <source>
        <dbReference type="ARBA" id="ARBA00022989"/>
    </source>
</evidence>
<evidence type="ECO:0000256" key="4">
    <source>
        <dbReference type="ARBA" id="ARBA00022723"/>
    </source>
</evidence>
<comment type="subcellular location">
    <subcellularLocation>
        <location evidence="1">Membrane</location>
        <topology evidence="1">Multi-pass membrane protein</topology>
    </subcellularLocation>
</comment>
<dbReference type="PANTHER" id="PTHR46065:SF3">
    <property type="entry name" value="FI20425P1"/>
    <property type="match status" value="1"/>
</dbReference>
<dbReference type="GO" id="GO:0004842">
    <property type="term" value="F:ubiquitin-protein transferase activity"/>
    <property type="evidence" value="ECO:0007669"/>
    <property type="project" value="TreeGrafter"/>
</dbReference>
<dbReference type="Proteomes" id="UP001461498">
    <property type="component" value="Unassembled WGS sequence"/>
</dbReference>
<evidence type="ECO:0000256" key="5">
    <source>
        <dbReference type="ARBA" id="ARBA00022771"/>
    </source>
</evidence>
<evidence type="ECO:0000259" key="12">
    <source>
        <dbReference type="PROSITE" id="PS51292"/>
    </source>
</evidence>
<keyword evidence="8 11" id="KW-1133">Transmembrane helix</keyword>
<dbReference type="GO" id="GO:0016567">
    <property type="term" value="P:protein ubiquitination"/>
    <property type="evidence" value="ECO:0007669"/>
    <property type="project" value="TreeGrafter"/>
</dbReference>
<keyword evidence="7" id="KW-0862">Zinc</keyword>
<dbReference type="Gene3D" id="3.30.40.10">
    <property type="entry name" value="Zinc/RING finger domain, C3HC4 (zinc finger)"/>
    <property type="match status" value="1"/>
</dbReference>
<feature type="transmembrane region" description="Helical" evidence="11">
    <location>
        <begin position="162"/>
        <end position="182"/>
    </location>
</feature>
<evidence type="ECO:0000256" key="2">
    <source>
        <dbReference type="ARBA" id="ARBA00022679"/>
    </source>
</evidence>
<sequence length="243" mass="27415">MKEENVDGEEETEIPTTTKVGGTTIVKEQNGGGSTISLCACRICQTAKSKEALISPCYCKGTLGKVHLSCLERWLNMCGRQHCEICRYQFQAKRKKRYGICQAIRIWLRHPAHRMLMKSDLIVACILTTVTMGLCSVSIFGLKYFVEEGQKIGVPSVYTKGVLIMFLAVILIGYITTLYLMAKDHVIPWYRWWSRCLVIKIIVSTTRISDEELIRVKPESSNRKSTLVPPKQTVTIATPPIQP</sequence>
<keyword evidence="14" id="KW-1185">Reference proteome</keyword>
<evidence type="ECO:0000256" key="6">
    <source>
        <dbReference type="ARBA" id="ARBA00022786"/>
    </source>
</evidence>
<evidence type="ECO:0000256" key="9">
    <source>
        <dbReference type="ARBA" id="ARBA00023136"/>
    </source>
</evidence>
<dbReference type="PANTHER" id="PTHR46065">
    <property type="entry name" value="E3 UBIQUITIN-PROTEIN LIGASE MARCH 2/3 FAMILY MEMBER"/>
    <property type="match status" value="1"/>
</dbReference>
<evidence type="ECO:0000313" key="13">
    <source>
        <dbReference type="EMBL" id="KAK9504648.1"/>
    </source>
</evidence>
<dbReference type="SMART" id="SM00744">
    <property type="entry name" value="RINGv"/>
    <property type="match status" value="1"/>
</dbReference>
<feature type="compositionally biased region" description="Acidic residues" evidence="10">
    <location>
        <begin position="1"/>
        <end position="13"/>
    </location>
</feature>
<dbReference type="PROSITE" id="PS51292">
    <property type="entry name" value="ZF_RING_CH"/>
    <property type="match status" value="1"/>
</dbReference>
<dbReference type="GO" id="GO:0008270">
    <property type="term" value="F:zinc ion binding"/>
    <property type="evidence" value="ECO:0007669"/>
    <property type="project" value="UniProtKB-KW"/>
</dbReference>
<evidence type="ECO:0000256" key="7">
    <source>
        <dbReference type="ARBA" id="ARBA00022833"/>
    </source>
</evidence>
<keyword evidence="5" id="KW-0863">Zinc-finger</keyword>
<gene>
    <name evidence="13" type="ORF">O3M35_010935</name>
</gene>
<dbReference type="EMBL" id="JAPXFL010000007">
    <property type="protein sequence ID" value="KAK9504648.1"/>
    <property type="molecule type" value="Genomic_DNA"/>
</dbReference>
<keyword evidence="4" id="KW-0479">Metal-binding</keyword>
<organism evidence="13 14">
    <name type="scientific">Rhynocoris fuscipes</name>
    <dbReference type="NCBI Taxonomy" id="488301"/>
    <lineage>
        <taxon>Eukaryota</taxon>
        <taxon>Metazoa</taxon>
        <taxon>Ecdysozoa</taxon>
        <taxon>Arthropoda</taxon>
        <taxon>Hexapoda</taxon>
        <taxon>Insecta</taxon>
        <taxon>Pterygota</taxon>
        <taxon>Neoptera</taxon>
        <taxon>Paraneoptera</taxon>
        <taxon>Hemiptera</taxon>
        <taxon>Heteroptera</taxon>
        <taxon>Panheteroptera</taxon>
        <taxon>Cimicomorpha</taxon>
        <taxon>Reduviidae</taxon>
        <taxon>Harpactorinae</taxon>
        <taxon>Harpactorini</taxon>
        <taxon>Rhynocoris</taxon>
    </lineage>
</organism>
<accession>A0AAW1D698</accession>
<evidence type="ECO:0000256" key="11">
    <source>
        <dbReference type="SAM" id="Phobius"/>
    </source>
</evidence>
<keyword evidence="3 11" id="KW-0812">Transmembrane</keyword>
<evidence type="ECO:0000256" key="10">
    <source>
        <dbReference type="SAM" id="MobiDB-lite"/>
    </source>
</evidence>
<dbReference type="Pfam" id="PF12906">
    <property type="entry name" value="RINGv"/>
    <property type="match status" value="1"/>
</dbReference>
<dbReference type="InterPro" id="IPR013083">
    <property type="entry name" value="Znf_RING/FYVE/PHD"/>
</dbReference>
<keyword evidence="9 11" id="KW-0472">Membrane</keyword>
<keyword evidence="2" id="KW-0808">Transferase</keyword>
<name>A0AAW1D698_9HEMI</name>